<name>A0A9E2P0L1_9BACT</name>
<dbReference type="EMBL" id="JAHLFU010000086">
    <property type="protein sequence ID" value="MBU3853068.1"/>
    <property type="molecule type" value="Genomic_DNA"/>
</dbReference>
<comment type="caution">
    <text evidence="2">The sequence shown here is derived from an EMBL/GenBank/DDBJ whole genome shotgun (WGS) entry which is preliminary data.</text>
</comment>
<dbReference type="InterPro" id="IPR002347">
    <property type="entry name" value="SDR_fam"/>
</dbReference>
<gene>
    <name evidence="2" type="ORF">H9789_04510</name>
</gene>
<dbReference type="Gene3D" id="3.40.50.720">
    <property type="entry name" value="NAD(P)-binding Rossmann-like Domain"/>
    <property type="match status" value="1"/>
</dbReference>
<dbReference type="AlphaFoldDB" id="A0A9E2P0L1"/>
<reference evidence="2" key="1">
    <citation type="journal article" date="2021" name="PeerJ">
        <title>Extensive microbial diversity within the chicken gut microbiome revealed by metagenomics and culture.</title>
        <authorList>
            <person name="Gilroy R."/>
            <person name="Ravi A."/>
            <person name="Getino M."/>
            <person name="Pursley I."/>
            <person name="Horton D.L."/>
            <person name="Alikhan N.F."/>
            <person name="Baker D."/>
            <person name="Gharbi K."/>
            <person name="Hall N."/>
            <person name="Watson M."/>
            <person name="Adriaenssens E.M."/>
            <person name="Foster-Nyarko E."/>
            <person name="Jarju S."/>
            <person name="Secka A."/>
            <person name="Antonio M."/>
            <person name="Oren A."/>
            <person name="Chaudhuri R.R."/>
            <person name="La Ragione R."/>
            <person name="Hildebrand F."/>
            <person name="Pallen M.J."/>
        </authorList>
    </citation>
    <scope>NUCLEOTIDE SEQUENCE</scope>
    <source>
        <strain evidence="2">G3-2149</strain>
    </source>
</reference>
<dbReference type="PANTHER" id="PTHR42879">
    <property type="entry name" value="3-OXOACYL-(ACYL-CARRIER-PROTEIN) REDUCTASE"/>
    <property type="match status" value="1"/>
</dbReference>
<dbReference type="InterPro" id="IPR036291">
    <property type="entry name" value="NAD(P)-bd_dom_sf"/>
</dbReference>
<evidence type="ECO:0000313" key="2">
    <source>
        <dbReference type="EMBL" id="MBU3853068.1"/>
    </source>
</evidence>
<sequence length="240" mass="27002">MKTAIVTGGTKGIGKSIVVELLKQDYFVWTNYANDDKAAEDASKDFQKISSHYKIIKADQSQKKSFYQFIKEIRENSKAINCIIGNTGLTVRKKNFEITDDDWEKVMFATVNSHFYLIRDLHTLIENNSRIVFIGSMLGILPHATSLPYGVSKAALHALGKNLVKEFEGTGTTVNIIAPGFVETEWQKNKPLEIRNNIYQKTAIKRFATPKEVADTVMFCINNSYINGSVLEINGGYSFK</sequence>
<accession>A0A9E2P0L1</accession>
<proteinExistence type="inferred from homology"/>
<dbReference type="PRINTS" id="PR00081">
    <property type="entry name" value="GDHRDH"/>
</dbReference>
<dbReference type="SUPFAM" id="SSF51735">
    <property type="entry name" value="NAD(P)-binding Rossmann-fold domains"/>
    <property type="match status" value="1"/>
</dbReference>
<dbReference type="Proteomes" id="UP000823865">
    <property type="component" value="Unassembled WGS sequence"/>
</dbReference>
<dbReference type="CDD" id="cd05233">
    <property type="entry name" value="SDR_c"/>
    <property type="match status" value="1"/>
</dbReference>
<reference evidence="2" key="2">
    <citation type="submission" date="2021-04" db="EMBL/GenBank/DDBJ databases">
        <authorList>
            <person name="Gilroy R."/>
        </authorList>
    </citation>
    <scope>NUCLEOTIDE SEQUENCE</scope>
    <source>
        <strain evidence="2">G3-2149</strain>
    </source>
</reference>
<dbReference type="InterPro" id="IPR050259">
    <property type="entry name" value="SDR"/>
</dbReference>
<dbReference type="PANTHER" id="PTHR42879:SF2">
    <property type="entry name" value="3-OXOACYL-[ACYL-CARRIER-PROTEIN] REDUCTASE FABG"/>
    <property type="match status" value="1"/>
</dbReference>
<protein>
    <submittedName>
        <fullName evidence="2">SDR family oxidoreductase</fullName>
    </submittedName>
</protein>
<dbReference type="Pfam" id="PF00106">
    <property type="entry name" value="adh_short"/>
    <property type="match status" value="1"/>
</dbReference>
<evidence type="ECO:0000256" key="1">
    <source>
        <dbReference type="ARBA" id="ARBA00006484"/>
    </source>
</evidence>
<organism evidence="2 3">
    <name type="scientific">Candidatus Paraprevotella stercoravium</name>
    <dbReference type="NCBI Taxonomy" id="2838725"/>
    <lineage>
        <taxon>Bacteria</taxon>
        <taxon>Pseudomonadati</taxon>
        <taxon>Bacteroidota</taxon>
        <taxon>Bacteroidia</taxon>
        <taxon>Bacteroidales</taxon>
        <taxon>Prevotellaceae</taxon>
        <taxon>Paraprevotella</taxon>
    </lineage>
</organism>
<comment type="similarity">
    <text evidence="1">Belongs to the short-chain dehydrogenases/reductases (SDR) family.</text>
</comment>
<evidence type="ECO:0000313" key="3">
    <source>
        <dbReference type="Proteomes" id="UP000823865"/>
    </source>
</evidence>